<accession>A0ABC8SYI1</accession>
<comment type="caution">
    <text evidence="1">The sequence shown here is derived from an EMBL/GenBank/DDBJ whole genome shotgun (WGS) entry which is preliminary data.</text>
</comment>
<dbReference type="AlphaFoldDB" id="A0ABC8SYI1"/>
<gene>
    <name evidence="1" type="ORF">ILEXP_LOCUS28997</name>
</gene>
<reference evidence="1 2" key="1">
    <citation type="submission" date="2024-02" db="EMBL/GenBank/DDBJ databases">
        <authorList>
            <person name="Vignale AGUSTIN F."/>
            <person name="Sosa J E."/>
            <person name="Modenutti C."/>
        </authorList>
    </citation>
    <scope>NUCLEOTIDE SEQUENCE [LARGE SCALE GENOMIC DNA]</scope>
</reference>
<organism evidence="1 2">
    <name type="scientific">Ilex paraguariensis</name>
    <name type="common">yerba mate</name>
    <dbReference type="NCBI Taxonomy" id="185542"/>
    <lineage>
        <taxon>Eukaryota</taxon>
        <taxon>Viridiplantae</taxon>
        <taxon>Streptophyta</taxon>
        <taxon>Embryophyta</taxon>
        <taxon>Tracheophyta</taxon>
        <taxon>Spermatophyta</taxon>
        <taxon>Magnoliopsida</taxon>
        <taxon>eudicotyledons</taxon>
        <taxon>Gunneridae</taxon>
        <taxon>Pentapetalae</taxon>
        <taxon>asterids</taxon>
        <taxon>campanulids</taxon>
        <taxon>Aquifoliales</taxon>
        <taxon>Aquifoliaceae</taxon>
        <taxon>Ilex</taxon>
    </lineage>
</organism>
<dbReference type="Proteomes" id="UP001642360">
    <property type="component" value="Unassembled WGS sequence"/>
</dbReference>
<dbReference type="EMBL" id="CAUOFW020003491">
    <property type="protein sequence ID" value="CAK9160254.1"/>
    <property type="molecule type" value="Genomic_DNA"/>
</dbReference>
<keyword evidence="2" id="KW-1185">Reference proteome</keyword>
<protein>
    <submittedName>
        <fullName evidence="1">Uncharacterized protein</fullName>
    </submittedName>
</protein>
<proteinExistence type="predicted"/>
<name>A0ABC8SYI1_9AQUA</name>
<evidence type="ECO:0000313" key="2">
    <source>
        <dbReference type="Proteomes" id="UP001642360"/>
    </source>
</evidence>
<evidence type="ECO:0000313" key="1">
    <source>
        <dbReference type="EMBL" id="CAK9160254.1"/>
    </source>
</evidence>
<sequence length="125" mass="14468">MVSCGVYCNKPQGSNCCCDRHATEVNESTKPIEYEVRSDKNNRSAWSSIEQRSKDRKWRMLTAQSLTRWMNNGWSLSEITVVEWLELVGEEVESRCLVEEERSQSFVCGGGEPTVVRLWRRGENF</sequence>